<proteinExistence type="inferred from homology"/>
<accession>A0A2P2IP64</accession>
<organism evidence="4">
    <name type="scientific">Rhizophora mucronata</name>
    <name type="common">Asiatic mangrove</name>
    <dbReference type="NCBI Taxonomy" id="61149"/>
    <lineage>
        <taxon>Eukaryota</taxon>
        <taxon>Viridiplantae</taxon>
        <taxon>Streptophyta</taxon>
        <taxon>Embryophyta</taxon>
        <taxon>Tracheophyta</taxon>
        <taxon>Spermatophyta</taxon>
        <taxon>Magnoliopsida</taxon>
        <taxon>eudicotyledons</taxon>
        <taxon>Gunneridae</taxon>
        <taxon>Pentapetalae</taxon>
        <taxon>rosids</taxon>
        <taxon>fabids</taxon>
        <taxon>Malpighiales</taxon>
        <taxon>Rhizophoraceae</taxon>
        <taxon>Rhizophora</taxon>
    </lineage>
</organism>
<evidence type="ECO:0000313" key="4">
    <source>
        <dbReference type="EMBL" id="MBW83015.1"/>
    </source>
</evidence>
<comment type="similarity">
    <text evidence="1">Belongs to the Ole e I family.</text>
</comment>
<name>A0A2P2IP64_RHIMU</name>
<dbReference type="InterPro" id="IPR006041">
    <property type="entry name" value="Pollen_Ole_e1_allergen"/>
</dbReference>
<evidence type="ECO:0000256" key="3">
    <source>
        <dbReference type="SAM" id="SignalP"/>
    </source>
</evidence>
<feature type="chain" id="PRO_5015123642" evidence="3">
    <location>
        <begin position="21"/>
        <end position="162"/>
    </location>
</feature>
<dbReference type="PROSITE" id="PS00925">
    <property type="entry name" value="OLEEI"/>
    <property type="match status" value="1"/>
</dbReference>
<dbReference type="InterPro" id="IPR006040">
    <property type="entry name" value="Allergen_Ole_e_I_CS"/>
</dbReference>
<reference evidence="4" key="1">
    <citation type="submission" date="2018-02" db="EMBL/GenBank/DDBJ databases">
        <title>Rhizophora mucronata_Transcriptome.</title>
        <authorList>
            <person name="Meera S.P."/>
            <person name="Sreeshan A."/>
            <person name="Augustine A."/>
        </authorList>
    </citation>
    <scope>NUCLEOTIDE SEQUENCE</scope>
    <source>
        <tissue evidence="4">Leaf</tissue>
    </source>
</reference>
<dbReference type="GO" id="GO:0005615">
    <property type="term" value="C:extracellular space"/>
    <property type="evidence" value="ECO:0007669"/>
    <property type="project" value="InterPro"/>
</dbReference>
<evidence type="ECO:0000256" key="2">
    <source>
        <dbReference type="ARBA" id="ARBA00023157"/>
    </source>
</evidence>
<evidence type="ECO:0000256" key="1">
    <source>
        <dbReference type="ARBA" id="ARBA00010049"/>
    </source>
</evidence>
<dbReference type="Pfam" id="PF01190">
    <property type="entry name" value="Pollen_Ole_e_1"/>
    <property type="match status" value="1"/>
</dbReference>
<protein>
    <submittedName>
        <fullName evidence="4">Pollen-specific protein C13</fullName>
    </submittedName>
</protein>
<keyword evidence="3" id="KW-0732">Signal</keyword>
<sequence length="162" mass="17911">MARLLSVLVALCVLPAIVSAARPEKNPFVVQGRVYCDTCRAGFETSKTSDIAGAKVRLECRDRKTMDIVFSKEGTTDSKGLYNIFVDEEHDDQLCDAVLVSSPQKDCSIPSAGRERARLVLTRFNGIASDSRYANAMGFMKDEAEPGCTEILQQYQAYENED</sequence>
<dbReference type="PANTHER" id="PTHR31614">
    <property type="entry name" value="PROTEIN DOWNSTREAM OF FLC-RELATED"/>
    <property type="match status" value="1"/>
</dbReference>
<feature type="signal peptide" evidence="3">
    <location>
        <begin position="1"/>
        <end position="20"/>
    </location>
</feature>
<keyword evidence="2" id="KW-1015">Disulfide bond</keyword>
<dbReference type="EMBL" id="GGEC01002532">
    <property type="protein sequence ID" value="MBW83015.1"/>
    <property type="molecule type" value="Transcribed_RNA"/>
</dbReference>
<dbReference type="PANTHER" id="PTHR31614:SF5">
    <property type="entry name" value="ALLERGEN-LIKE PROTEIN BRSN20"/>
    <property type="match status" value="1"/>
</dbReference>
<dbReference type="AlphaFoldDB" id="A0A2P2IP64"/>